<dbReference type="Pfam" id="PF12728">
    <property type="entry name" value="HTH_17"/>
    <property type="match status" value="1"/>
</dbReference>
<dbReference type="SUPFAM" id="SSF46955">
    <property type="entry name" value="Putative DNA-binding domain"/>
    <property type="match status" value="1"/>
</dbReference>
<sequence>MKTLTPSPDREPLVDVAVVAEHLDVSPKWIERNAERLGLPRRKIGGRWRFRMSEVDSWVNNQGALSDQDGGQ</sequence>
<dbReference type="Proteomes" id="UP000542813">
    <property type="component" value="Unassembled WGS sequence"/>
</dbReference>
<dbReference type="RefSeq" id="WP_184828828.1">
    <property type="nucleotide sequence ID" value="NZ_JACHMM010000001.1"/>
</dbReference>
<proteinExistence type="predicted"/>
<dbReference type="AlphaFoldDB" id="A0A7W9GXW8"/>
<comment type="caution">
    <text evidence="2">The sequence shown here is derived from an EMBL/GenBank/DDBJ whole genome shotgun (WGS) entry which is preliminary data.</text>
</comment>
<accession>A0A7W9GXW8</accession>
<evidence type="ECO:0000313" key="2">
    <source>
        <dbReference type="EMBL" id="MBB5791783.1"/>
    </source>
</evidence>
<dbReference type="EMBL" id="JACHMM010000001">
    <property type="protein sequence ID" value="MBB5791783.1"/>
    <property type="molecule type" value="Genomic_DNA"/>
</dbReference>
<dbReference type="InterPro" id="IPR009061">
    <property type="entry name" value="DNA-bd_dom_put_sf"/>
</dbReference>
<name>A0A7W9GXW8_9ACTN</name>
<keyword evidence="3" id="KW-1185">Reference proteome</keyword>
<dbReference type="GO" id="GO:0003677">
    <property type="term" value="F:DNA binding"/>
    <property type="evidence" value="ECO:0007669"/>
    <property type="project" value="UniProtKB-KW"/>
</dbReference>
<evidence type="ECO:0000313" key="3">
    <source>
        <dbReference type="Proteomes" id="UP000542813"/>
    </source>
</evidence>
<gene>
    <name evidence="2" type="ORF">HD601_006358</name>
</gene>
<protein>
    <submittedName>
        <fullName evidence="2">Putative DNA-binding transcriptional regulator AlpA</fullName>
    </submittedName>
</protein>
<dbReference type="InterPro" id="IPR041657">
    <property type="entry name" value="HTH_17"/>
</dbReference>
<feature type="domain" description="Helix-turn-helix" evidence="1">
    <location>
        <begin position="14"/>
        <end position="62"/>
    </location>
</feature>
<organism evidence="2 3">
    <name type="scientific">Jiangella mangrovi</name>
    <dbReference type="NCBI Taxonomy" id="1524084"/>
    <lineage>
        <taxon>Bacteria</taxon>
        <taxon>Bacillati</taxon>
        <taxon>Actinomycetota</taxon>
        <taxon>Actinomycetes</taxon>
        <taxon>Jiangellales</taxon>
        <taxon>Jiangellaceae</taxon>
        <taxon>Jiangella</taxon>
    </lineage>
</organism>
<keyword evidence="2" id="KW-0238">DNA-binding</keyword>
<evidence type="ECO:0000259" key="1">
    <source>
        <dbReference type="Pfam" id="PF12728"/>
    </source>
</evidence>
<reference evidence="2 3" key="1">
    <citation type="submission" date="2020-08" db="EMBL/GenBank/DDBJ databases">
        <title>Sequencing the genomes of 1000 actinobacteria strains.</title>
        <authorList>
            <person name="Klenk H.-P."/>
        </authorList>
    </citation>
    <scope>NUCLEOTIDE SEQUENCE [LARGE SCALE GENOMIC DNA]</scope>
    <source>
        <strain evidence="2 3">DSM 102122</strain>
    </source>
</reference>